<accession>A0A644ZI71</accession>
<sequence length="180" mass="18805">MPPVLVIGQVVLLGGPPRADDLGCTAQHGDPLQAISGIGLVMLDVLTAEPHWLVGEGMGYVIPDMPGGVSPGLHQVRGQRDQLGRPPGARVAVNPIVGVSIDQPVGLQQLLAHAWCHGLIGADVQQAQHGMPGDARLGAVVDHIVREFAHGIRENLDAPVHGRELHGGCLPRVAQGIRQA</sequence>
<evidence type="ECO:0000313" key="1">
    <source>
        <dbReference type="EMBL" id="MPM38393.1"/>
    </source>
</evidence>
<dbReference type="AlphaFoldDB" id="A0A644ZI71"/>
<proteinExistence type="predicted"/>
<name>A0A644ZI71_9ZZZZ</name>
<dbReference type="EMBL" id="VSSQ01008270">
    <property type="protein sequence ID" value="MPM38393.1"/>
    <property type="molecule type" value="Genomic_DNA"/>
</dbReference>
<organism evidence="1">
    <name type="scientific">bioreactor metagenome</name>
    <dbReference type="NCBI Taxonomy" id="1076179"/>
    <lineage>
        <taxon>unclassified sequences</taxon>
        <taxon>metagenomes</taxon>
        <taxon>ecological metagenomes</taxon>
    </lineage>
</organism>
<protein>
    <submittedName>
        <fullName evidence="1">Uncharacterized protein</fullName>
    </submittedName>
</protein>
<gene>
    <name evidence="1" type="ORF">SDC9_85022</name>
</gene>
<reference evidence="1" key="1">
    <citation type="submission" date="2019-08" db="EMBL/GenBank/DDBJ databases">
        <authorList>
            <person name="Kucharzyk K."/>
            <person name="Murdoch R.W."/>
            <person name="Higgins S."/>
            <person name="Loffler F."/>
        </authorList>
    </citation>
    <scope>NUCLEOTIDE SEQUENCE</scope>
</reference>
<comment type="caution">
    <text evidence="1">The sequence shown here is derived from an EMBL/GenBank/DDBJ whole genome shotgun (WGS) entry which is preliminary data.</text>
</comment>